<reference evidence="1" key="2">
    <citation type="submission" date="2011-02" db="EMBL/GenBank/DDBJ databases">
        <authorList>
            <person name="MacLean D."/>
        </authorList>
    </citation>
    <scope>NUCLEOTIDE SEQUENCE</scope>
</reference>
<organism evidence="1">
    <name type="scientific">Albugo laibachii Nc14</name>
    <dbReference type="NCBI Taxonomy" id="890382"/>
    <lineage>
        <taxon>Eukaryota</taxon>
        <taxon>Sar</taxon>
        <taxon>Stramenopiles</taxon>
        <taxon>Oomycota</taxon>
        <taxon>Peronosporomycetes</taxon>
        <taxon>Albuginales</taxon>
        <taxon>Albuginaceae</taxon>
        <taxon>Albugo</taxon>
    </lineage>
</organism>
<dbReference type="EMBL" id="FR824069">
    <property type="protein sequence ID" value="CCA16662.1"/>
    <property type="molecule type" value="Genomic_DNA"/>
</dbReference>
<protein>
    <submittedName>
        <fullName evidence="1">AlNc14C24G2418 protein</fullName>
    </submittedName>
</protein>
<proteinExistence type="predicted"/>
<sequence>MRRAFVEEDGFLTSVPVRRYRFPFSRILVEDGLGHPALRARSIIIIVGNIPEPDPPESRTAIVIGLATRKDVCIIDLLLSDKYESPAVVEIDDEVSFVDVLDGVLVERTKVQASLQLGDMHGDFLLNESLLLCAELAFACLVPQQNLVALHECLDPP</sequence>
<evidence type="ECO:0000313" key="1">
    <source>
        <dbReference type="EMBL" id="CCA16662.1"/>
    </source>
</evidence>
<dbReference type="AlphaFoldDB" id="F0W6B9"/>
<name>F0W6B9_9STRA</name>
<accession>F0W6B9</accession>
<gene>
    <name evidence="1" type="primary">AlNc14C24G2418</name>
    <name evidence="1" type="ORF">ALNC14_028050</name>
</gene>
<reference evidence="1" key="1">
    <citation type="journal article" date="2011" name="PLoS Biol.">
        <title>Gene gain and loss during evolution of obligate parasitism in the white rust pathogen of Arabidopsis thaliana.</title>
        <authorList>
            <person name="Kemen E."/>
            <person name="Gardiner A."/>
            <person name="Schultz-Larsen T."/>
            <person name="Kemen A.C."/>
            <person name="Balmuth A.L."/>
            <person name="Robert-Seilaniantz A."/>
            <person name="Bailey K."/>
            <person name="Holub E."/>
            <person name="Studholme D.J."/>
            <person name="Maclean D."/>
            <person name="Jones J.D."/>
        </authorList>
    </citation>
    <scope>NUCLEOTIDE SEQUENCE</scope>
</reference>
<dbReference type="HOGENOM" id="CLU_1681128_0_0_1"/>